<organism evidence="3 4">
    <name type="scientific">[Mycobacterium] burgundiense</name>
    <dbReference type="NCBI Taxonomy" id="3064286"/>
    <lineage>
        <taxon>Bacteria</taxon>
        <taxon>Bacillati</taxon>
        <taxon>Actinomycetota</taxon>
        <taxon>Actinomycetes</taxon>
        <taxon>Mycobacteriales</taxon>
        <taxon>Mycobacteriaceae</taxon>
        <taxon>Mycolicibacterium</taxon>
    </lineage>
</organism>
<feature type="region of interest" description="Disordered" evidence="1">
    <location>
        <begin position="56"/>
        <end position="216"/>
    </location>
</feature>
<keyword evidence="2" id="KW-0472">Membrane</keyword>
<keyword evidence="2" id="KW-1133">Transmembrane helix</keyword>
<proteinExistence type="predicted"/>
<keyword evidence="2" id="KW-0812">Transmembrane</keyword>
<keyword evidence="4" id="KW-1185">Reference proteome</keyword>
<sequence>MSADISGGGPGFAGRRKQGKVDGARVQGAAIGGMVACGLLVGGVGGLGVAVASAAPGVTRDADSTQRGDRTPRAEDRTNEQDRKLNRRGPERARPAAEADTAEDGDADRWRGFTRRAVRTAGDEKSEGWSKRKGPREYPTWHRRHKDRHDFPDGQWRPPRDCDHHDPDPEEPTEPEVPDIVESGGSDGPRIQWGVQRDQPEAAAEAETSTRTLDAEKVLRAAMAAPPPPPPPPAAAVPVIAPVPVPVPVPVLVVPGPAAAPQPAVPPPPPPAPTADRPAADADVAAGRDDDRRAAPVVPAAFRAGYPDYLRTAAMTEIAGFALTGAAGLLGLTAAGGLVGYRQAKAGHAVRAAGTARFLQ</sequence>
<feature type="region of interest" description="Disordered" evidence="1">
    <location>
        <begin position="259"/>
        <end position="292"/>
    </location>
</feature>
<evidence type="ECO:0000256" key="2">
    <source>
        <dbReference type="SAM" id="Phobius"/>
    </source>
</evidence>
<accession>A0ABM9L8F4</accession>
<evidence type="ECO:0000313" key="4">
    <source>
        <dbReference type="Proteomes" id="UP001190465"/>
    </source>
</evidence>
<evidence type="ECO:0000256" key="1">
    <source>
        <dbReference type="SAM" id="MobiDB-lite"/>
    </source>
</evidence>
<gene>
    <name evidence="3" type="ORF">MU0053_000088</name>
</gene>
<feature type="compositionally biased region" description="Pro residues" evidence="1">
    <location>
        <begin position="259"/>
        <end position="273"/>
    </location>
</feature>
<feature type="compositionally biased region" description="Basic and acidic residues" evidence="1">
    <location>
        <begin position="121"/>
        <end position="140"/>
    </location>
</feature>
<dbReference type="Proteomes" id="UP001190465">
    <property type="component" value="Chromosome"/>
</dbReference>
<dbReference type="RefSeq" id="WP_308480472.1">
    <property type="nucleotide sequence ID" value="NZ_OY726397.1"/>
</dbReference>
<name>A0ABM9L8F4_9MYCO</name>
<feature type="compositionally biased region" description="Acidic residues" evidence="1">
    <location>
        <begin position="168"/>
        <end position="179"/>
    </location>
</feature>
<feature type="compositionally biased region" description="Low complexity" evidence="1">
    <location>
        <begin position="274"/>
        <end position="285"/>
    </location>
</feature>
<feature type="compositionally biased region" description="Basic and acidic residues" evidence="1">
    <location>
        <begin position="148"/>
        <end position="167"/>
    </location>
</feature>
<reference evidence="3 4" key="1">
    <citation type="submission" date="2023-08" db="EMBL/GenBank/DDBJ databases">
        <authorList>
            <person name="Folkvardsen B D."/>
            <person name="Norman A."/>
        </authorList>
    </citation>
    <scope>NUCLEOTIDE SEQUENCE [LARGE SCALE GENOMIC DNA]</scope>
    <source>
        <strain evidence="3 4">Mu0053</strain>
    </source>
</reference>
<feature type="compositionally biased region" description="Basic and acidic residues" evidence="1">
    <location>
        <begin position="60"/>
        <end position="97"/>
    </location>
</feature>
<protein>
    <submittedName>
        <fullName evidence="3">Uncharacterized protein</fullName>
    </submittedName>
</protein>
<evidence type="ECO:0000313" key="3">
    <source>
        <dbReference type="EMBL" id="CAJ1494575.1"/>
    </source>
</evidence>
<dbReference type="EMBL" id="OY726397">
    <property type="protein sequence ID" value="CAJ1494575.1"/>
    <property type="molecule type" value="Genomic_DNA"/>
</dbReference>
<feature type="transmembrane region" description="Helical" evidence="2">
    <location>
        <begin position="318"/>
        <end position="341"/>
    </location>
</feature>